<dbReference type="RefSeq" id="WP_117389694.1">
    <property type="nucleotide sequence ID" value="NZ_QWDC01000001.1"/>
</dbReference>
<dbReference type="AlphaFoldDB" id="A0A372NVG8"/>
<comment type="caution">
    <text evidence="2">The sequence shown here is derived from an EMBL/GenBank/DDBJ whole genome shotgun (WGS) entry which is preliminary data.</text>
</comment>
<gene>
    <name evidence="2" type="ORF">D0C36_00800</name>
</gene>
<dbReference type="GO" id="GO:0009307">
    <property type="term" value="P:DNA restriction-modification system"/>
    <property type="evidence" value="ECO:0007669"/>
    <property type="project" value="InterPro"/>
</dbReference>
<evidence type="ECO:0000313" key="3">
    <source>
        <dbReference type="Proteomes" id="UP000264217"/>
    </source>
</evidence>
<dbReference type="InterPro" id="IPR007560">
    <property type="entry name" value="Restrct_endonuc_IV_Mrr"/>
</dbReference>
<dbReference type="EMBL" id="QWDC01000001">
    <property type="protein sequence ID" value="RFZ94128.1"/>
    <property type="molecule type" value="Genomic_DNA"/>
</dbReference>
<accession>A0A372NVG8</accession>
<keyword evidence="3" id="KW-1185">Reference proteome</keyword>
<feature type="domain" description="Restriction endonuclease type IV Mrr" evidence="1">
    <location>
        <begin position="32"/>
        <end position="91"/>
    </location>
</feature>
<protein>
    <recommendedName>
        <fullName evidence="1">Restriction endonuclease type IV Mrr domain-containing protein</fullName>
    </recommendedName>
</protein>
<evidence type="ECO:0000259" key="1">
    <source>
        <dbReference type="Pfam" id="PF04471"/>
    </source>
</evidence>
<reference evidence="2 3" key="1">
    <citation type="submission" date="2018-08" db="EMBL/GenBank/DDBJ databases">
        <title>Mucilaginibacter sp. MYSH2.</title>
        <authorList>
            <person name="Seo T."/>
        </authorList>
    </citation>
    <scope>NUCLEOTIDE SEQUENCE [LARGE SCALE GENOMIC DNA]</scope>
    <source>
        <strain evidence="2 3">MYSH2</strain>
    </source>
</reference>
<name>A0A372NVG8_9SPHI</name>
<dbReference type="GO" id="GO:0003677">
    <property type="term" value="F:DNA binding"/>
    <property type="evidence" value="ECO:0007669"/>
    <property type="project" value="InterPro"/>
</dbReference>
<dbReference type="OrthoDB" id="744987at2"/>
<organism evidence="2 3">
    <name type="scientific">Mucilaginibacter conchicola</name>
    <dbReference type="NCBI Taxonomy" id="2303333"/>
    <lineage>
        <taxon>Bacteria</taxon>
        <taxon>Pseudomonadati</taxon>
        <taxon>Bacteroidota</taxon>
        <taxon>Sphingobacteriia</taxon>
        <taxon>Sphingobacteriales</taxon>
        <taxon>Sphingobacteriaceae</taxon>
        <taxon>Mucilaginibacter</taxon>
    </lineage>
</organism>
<dbReference type="Proteomes" id="UP000264217">
    <property type="component" value="Unassembled WGS sequence"/>
</dbReference>
<evidence type="ECO:0000313" key="2">
    <source>
        <dbReference type="EMBL" id="RFZ94128.1"/>
    </source>
</evidence>
<dbReference type="GO" id="GO:0004519">
    <property type="term" value="F:endonuclease activity"/>
    <property type="evidence" value="ECO:0007669"/>
    <property type="project" value="InterPro"/>
</dbReference>
<proteinExistence type="predicted"/>
<sequence>MSDKNELNWEDYEAITQYIYGALGAPYNIKVKGYGRNCKVIGRSKVEHQIDVLTEQFDGERQLLTAIECKCWDKKVNKDVVMKLSEIMSDADMLAASSFVKQDLLKTQ</sequence>
<dbReference type="Pfam" id="PF04471">
    <property type="entry name" value="Mrr_cat"/>
    <property type="match status" value="1"/>
</dbReference>